<gene>
    <name evidence="1" type="ORF">B0H15DRAFT_957896</name>
</gene>
<comment type="caution">
    <text evidence="1">The sequence shown here is derived from an EMBL/GenBank/DDBJ whole genome shotgun (WGS) entry which is preliminary data.</text>
</comment>
<evidence type="ECO:0000313" key="2">
    <source>
        <dbReference type="Proteomes" id="UP001222325"/>
    </source>
</evidence>
<protein>
    <submittedName>
        <fullName evidence="1">Uncharacterized protein</fullName>
    </submittedName>
</protein>
<keyword evidence="2" id="KW-1185">Reference proteome</keyword>
<dbReference type="EMBL" id="JARJCN010000137">
    <property type="protein sequence ID" value="KAJ7069077.1"/>
    <property type="molecule type" value="Genomic_DNA"/>
</dbReference>
<reference evidence="1" key="1">
    <citation type="submission" date="2023-03" db="EMBL/GenBank/DDBJ databases">
        <title>Massive genome expansion in bonnet fungi (Mycena s.s.) driven by repeated elements and novel gene families across ecological guilds.</title>
        <authorList>
            <consortium name="Lawrence Berkeley National Laboratory"/>
            <person name="Harder C.B."/>
            <person name="Miyauchi S."/>
            <person name="Viragh M."/>
            <person name="Kuo A."/>
            <person name="Thoen E."/>
            <person name="Andreopoulos B."/>
            <person name="Lu D."/>
            <person name="Skrede I."/>
            <person name="Drula E."/>
            <person name="Henrissat B."/>
            <person name="Morin E."/>
            <person name="Kohler A."/>
            <person name="Barry K."/>
            <person name="LaButti K."/>
            <person name="Morin E."/>
            <person name="Salamov A."/>
            <person name="Lipzen A."/>
            <person name="Mereny Z."/>
            <person name="Hegedus B."/>
            <person name="Baldrian P."/>
            <person name="Stursova M."/>
            <person name="Weitz H."/>
            <person name="Taylor A."/>
            <person name="Grigoriev I.V."/>
            <person name="Nagy L.G."/>
            <person name="Martin F."/>
            <person name="Kauserud H."/>
        </authorList>
    </citation>
    <scope>NUCLEOTIDE SEQUENCE</scope>
    <source>
        <strain evidence="1">CBHHK173m</strain>
    </source>
</reference>
<organism evidence="1 2">
    <name type="scientific">Mycena belliarum</name>
    <dbReference type="NCBI Taxonomy" id="1033014"/>
    <lineage>
        <taxon>Eukaryota</taxon>
        <taxon>Fungi</taxon>
        <taxon>Dikarya</taxon>
        <taxon>Basidiomycota</taxon>
        <taxon>Agaricomycotina</taxon>
        <taxon>Agaricomycetes</taxon>
        <taxon>Agaricomycetidae</taxon>
        <taxon>Agaricales</taxon>
        <taxon>Marasmiineae</taxon>
        <taxon>Mycenaceae</taxon>
        <taxon>Mycena</taxon>
    </lineage>
</organism>
<evidence type="ECO:0000313" key="1">
    <source>
        <dbReference type="EMBL" id="KAJ7069077.1"/>
    </source>
</evidence>
<proteinExistence type="predicted"/>
<dbReference type="Proteomes" id="UP001222325">
    <property type="component" value="Unassembled WGS sequence"/>
</dbReference>
<sequence length="233" mass="25171">MHLTIPVLAFEPAQLSCHAWLVPTGRSMPFLTPPTPILPLVRCQRRRHHSSTHFLAHRHRPPASGASLYASCASCEQHNALSIPLRLRRASISAVFDVSPVLSGVSASTRFDLATSATVVVLPTRPRYGHDSDPIFRGPATAVMCLTYRAAVNTRVLCSQTHGSGDMTCRFDALDAFYNASAWARCGRDAPGASAAPAEPRRVTAAIISCVSVVAARAQFRLETSWSLPLRCA</sequence>
<accession>A0AAD6TLI6</accession>
<dbReference type="AlphaFoldDB" id="A0AAD6TLI6"/>
<name>A0AAD6TLI6_9AGAR</name>